<name>A0A366LC24_9SPHI</name>
<keyword evidence="1" id="KW-1133">Transmembrane helix</keyword>
<proteinExistence type="predicted"/>
<evidence type="ECO:0000256" key="1">
    <source>
        <dbReference type="SAM" id="Phobius"/>
    </source>
</evidence>
<dbReference type="AlphaFoldDB" id="A0A366LC24"/>
<dbReference type="Proteomes" id="UP000252081">
    <property type="component" value="Unassembled WGS sequence"/>
</dbReference>
<keyword evidence="3" id="KW-1185">Reference proteome</keyword>
<evidence type="ECO:0000313" key="2">
    <source>
        <dbReference type="EMBL" id="RBQ11330.1"/>
    </source>
</evidence>
<feature type="transmembrane region" description="Helical" evidence="1">
    <location>
        <begin position="6"/>
        <end position="26"/>
    </location>
</feature>
<accession>A0A366LC24</accession>
<feature type="transmembrane region" description="Helical" evidence="1">
    <location>
        <begin position="33"/>
        <end position="54"/>
    </location>
</feature>
<evidence type="ECO:0000313" key="3">
    <source>
        <dbReference type="Proteomes" id="UP000252081"/>
    </source>
</evidence>
<keyword evidence="1" id="KW-0812">Transmembrane</keyword>
<reference evidence="2 3" key="1">
    <citation type="submission" date="2018-07" db="EMBL/GenBank/DDBJ databases">
        <title>A draft genome of a endophytic bacteria, a new species of Pedobacter.</title>
        <authorList>
            <person name="Zhang Z.D."/>
            <person name="Chen Z.J."/>
        </authorList>
    </citation>
    <scope>NUCLEOTIDE SEQUENCE [LARGE SCALE GENOMIC DNA]</scope>
    <source>
        <strain evidence="2 3">RS10</strain>
    </source>
</reference>
<gene>
    <name evidence="2" type="ORF">DRW42_02370</name>
</gene>
<keyword evidence="1" id="KW-0472">Membrane</keyword>
<dbReference type="EMBL" id="QNQU01000002">
    <property type="protein sequence ID" value="RBQ11330.1"/>
    <property type="molecule type" value="Genomic_DNA"/>
</dbReference>
<protein>
    <submittedName>
        <fullName evidence="2">Uncharacterized protein</fullName>
    </submittedName>
</protein>
<organism evidence="2 3">
    <name type="scientific">Pedobacter miscanthi</name>
    <dbReference type="NCBI Taxonomy" id="2259170"/>
    <lineage>
        <taxon>Bacteria</taxon>
        <taxon>Pseudomonadati</taxon>
        <taxon>Bacteroidota</taxon>
        <taxon>Sphingobacteriia</taxon>
        <taxon>Sphingobacteriales</taxon>
        <taxon>Sphingobacteriaceae</taxon>
        <taxon>Pedobacter</taxon>
    </lineage>
</organism>
<sequence>MVNKLYKYKLLILIVIYFHFMKPLIYDFKLIKVFFFGFMVWLNFYTFVKLLYYFKHEYFSFTKAL</sequence>
<comment type="caution">
    <text evidence="2">The sequence shown here is derived from an EMBL/GenBank/DDBJ whole genome shotgun (WGS) entry which is preliminary data.</text>
</comment>